<dbReference type="AlphaFoldDB" id="A0A9P9KB81"/>
<sequence>MDSSTFHPFPKLPTELRLYIWETSLRPSQRHRPGLHYCTIGNDKRLVPLSWGKFGRLKKHGRANPDHRSACLWHAGLWAACKESRAVIMEHYQLREWNDLLKIGQQERRVPEYYYADRAGEREAVPPAMITVCEGHDESYLTVYPTRDIFCVTSDSCESVFWSGERRNIIHSLPFATSASRTLGVQNFAIEFDPSWNRFLPGNIYTLKEEKSARGYLARMIEDLADCSFWTKLWLIDKNVSWSATSDREVGPVFYDYDCEYVQIEVSDTHPDPNSGANESPVACFIRRLGELGDEDYTGRYMRAGNDEVDPGFWATGPSEFLVGEWIRLLVRRDNQVVGDVSGLNRSTRSNMDIELS</sequence>
<feature type="domain" description="2EXR" evidence="1">
    <location>
        <begin position="6"/>
        <end position="94"/>
    </location>
</feature>
<dbReference type="PANTHER" id="PTHR35910">
    <property type="entry name" value="2EXR DOMAIN-CONTAINING PROTEIN"/>
    <property type="match status" value="1"/>
</dbReference>
<keyword evidence="3" id="KW-1185">Reference proteome</keyword>
<dbReference type="OrthoDB" id="3596450at2759"/>
<proteinExistence type="predicted"/>
<evidence type="ECO:0000259" key="1">
    <source>
        <dbReference type="Pfam" id="PF20150"/>
    </source>
</evidence>
<evidence type="ECO:0000313" key="3">
    <source>
        <dbReference type="Proteomes" id="UP000736672"/>
    </source>
</evidence>
<evidence type="ECO:0000313" key="2">
    <source>
        <dbReference type="EMBL" id="KAH7254803.1"/>
    </source>
</evidence>
<dbReference type="InterPro" id="IPR045518">
    <property type="entry name" value="2EXR"/>
</dbReference>
<organism evidence="2 3">
    <name type="scientific">Fusarium solani</name>
    <name type="common">Filamentous fungus</name>
    <dbReference type="NCBI Taxonomy" id="169388"/>
    <lineage>
        <taxon>Eukaryota</taxon>
        <taxon>Fungi</taxon>
        <taxon>Dikarya</taxon>
        <taxon>Ascomycota</taxon>
        <taxon>Pezizomycotina</taxon>
        <taxon>Sordariomycetes</taxon>
        <taxon>Hypocreomycetidae</taxon>
        <taxon>Hypocreales</taxon>
        <taxon>Nectriaceae</taxon>
        <taxon>Fusarium</taxon>
        <taxon>Fusarium solani species complex</taxon>
    </lineage>
</organism>
<comment type="caution">
    <text evidence="2">The sequence shown here is derived from an EMBL/GenBank/DDBJ whole genome shotgun (WGS) entry which is preliminary data.</text>
</comment>
<accession>A0A9P9KB81</accession>
<gene>
    <name evidence="2" type="ORF">B0J15DRAFT_397134</name>
</gene>
<dbReference type="Proteomes" id="UP000736672">
    <property type="component" value="Unassembled WGS sequence"/>
</dbReference>
<dbReference type="EMBL" id="JAGTJS010000010">
    <property type="protein sequence ID" value="KAH7254803.1"/>
    <property type="molecule type" value="Genomic_DNA"/>
</dbReference>
<dbReference type="Pfam" id="PF20150">
    <property type="entry name" value="2EXR"/>
    <property type="match status" value="1"/>
</dbReference>
<reference evidence="2" key="1">
    <citation type="journal article" date="2021" name="Nat. Commun.">
        <title>Genetic determinants of endophytism in the Arabidopsis root mycobiome.</title>
        <authorList>
            <person name="Mesny F."/>
            <person name="Miyauchi S."/>
            <person name="Thiergart T."/>
            <person name="Pickel B."/>
            <person name="Atanasova L."/>
            <person name="Karlsson M."/>
            <person name="Huettel B."/>
            <person name="Barry K.W."/>
            <person name="Haridas S."/>
            <person name="Chen C."/>
            <person name="Bauer D."/>
            <person name="Andreopoulos W."/>
            <person name="Pangilinan J."/>
            <person name="LaButti K."/>
            <person name="Riley R."/>
            <person name="Lipzen A."/>
            <person name="Clum A."/>
            <person name="Drula E."/>
            <person name="Henrissat B."/>
            <person name="Kohler A."/>
            <person name="Grigoriev I.V."/>
            <person name="Martin F.M."/>
            <person name="Hacquard S."/>
        </authorList>
    </citation>
    <scope>NUCLEOTIDE SEQUENCE</scope>
    <source>
        <strain evidence="2">FSSC 5 MPI-SDFR-AT-0091</strain>
    </source>
</reference>
<name>A0A9P9KB81_FUSSL</name>
<protein>
    <recommendedName>
        <fullName evidence="1">2EXR domain-containing protein</fullName>
    </recommendedName>
</protein>
<dbReference type="PANTHER" id="PTHR35910:SF6">
    <property type="entry name" value="2EXR DOMAIN-CONTAINING PROTEIN"/>
    <property type="match status" value="1"/>
</dbReference>